<keyword evidence="12" id="KW-1185">Reference proteome</keyword>
<dbReference type="AlphaFoldDB" id="A0A674H427"/>
<dbReference type="Ensembl" id="ENSTGUT00000020622.1">
    <property type="protein sequence ID" value="ENSTGUP00000029580.1"/>
    <property type="gene ID" value="ENSTGUG00000028084.1"/>
</dbReference>
<keyword evidence="8" id="KW-0636">Prenylation</keyword>
<comment type="function">
    <text evidence="9">Guanine nucleotide-binding proteins (G proteins) are involved as a modulator or transducer in various transmembrane signaling systems. The beta and gamma chains are required for the GTPase activity, for replacement of GDP by GTP, and for G protein-effector interaction.</text>
</comment>
<proteinExistence type="inferred from homology"/>
<dbReference type="CDD" id="cd00068">
    <property type="entry name" value="GGL"/>
    <property type="match status" value="1"/>
</dbReference>
<evidence type="ECO:0000256" key="8">
    <source>
        <dbReference type="ARBA" id="ARBA00023289"/>
    </source>
</evidence>
<dbReference type="PROSITE" id="PS50058">
    <property type="entry name" value="G_PROTEIN_GAMMA"/>
    <property type="match status" value="1"/>
</dbReference>
<keyword evidence="7 9" id="KW-0449">Lipoprotein</keyword>
<keyword evidence="6 9" id="KW-0807">Transducer</keyword>
<dbReference type="InterPro" id="IPR001770">
    <property type="entry name" value="G-protein_gamma"/>
</dbReference>
<comment type="similarity">
    <text evidence="2 9">Belongs to the G protein gamma family.</text>
</comment>
<dbReference type="SMART" id="SM01224">
    <property type="entry name" value="G_gamma"/>
    <property type="match status" value="1"/>
</dbReference>
<evidence type="ECO:0000256" key="3">
    <source>
        <dbReference type="ARBA" id="ARBA00022475"/>
    </source>
</evidence>
<dbReference type="SMART" id="SM00224">
    <property type="entry name" value="GGL"/>
    <property type="match status" value="1"/>
</dbReference>
<organism evidence="11 12">
    <name type="scientific">Taeniopygia guttata</name>
    <name type="common">Zebra finch</name>
    <name type="synonym">Poephila guttata</name>
    <dbReference type="NCBI Taxonomy" id="59729"/>
    <lineage>
        <taxon>Eukaryota</taxon>
        <taxon>Metazoa</taxon>
        <taxon>Chordata</taxon>
        <taxon>Craniata</taxon>
        <taxon>Vertebrata</taxon>
        <taxon>Euteleostomi</taxon>
        <taxon>Archelosauria</taxon>
        <taxon>Archosauria</taxon>
        <taxon>Dinosauria</taxon>
        <taxon>Saurischia</taxon>
        <taxon>Theropoda</taxon>
        <taxon>Coelurosauria</taxon>
        <taxon>Aves</taxon>
        <taxon>Neognathae</taxon>
        <taxon>Neoaves</taxon>
        <taxon>Telluraves</taxon>
        <taxon>Australaves</taxon>
        <taxon>Passeriformes</taxon>
        <taxon>Passeroidea</taxon>
        <taxon>Estrildidae</taxon>
        <taxon>Estrildinae</taxon>
        <taxon>Taeniopygia</taxon>
    </lineage>
</organism>
<keyword evidence="5 9" id="KW-0472">Membrane</keyword>
<dbReference type="GO" id="GO:0031681">
    <property type="term" value="F:G-protein beta-subunit binding"/>
    <property type="evidence" value="ECO:0007669"/>
    <property type="project" value="InterPro"/>
</dbReference>
<evidence type="ECO:0000256" key="4">
    <source>
        <dbReference type="ARBA" id="ARBA00022481"/>
    </source>
</evidence>
<dbReference type="InParanoid" id="A0A674H427"/>
<evidence type="ECO:0000256" key="5">
    <source>
        <dbReference type="ARBA" id="ARBA00023136"/>
    </source>
</evidence>
<reference evidence="11" key="2">
    <citation type="submission" date="2025-08" db="UniProtKB">
        <authorList>
            <consortium name="Ensembl"/>
        </authorList>
    </citation>
    <scope>IDENTIFICATION</scope>
</reference>
<name>A0A674H427_TAEGU</name>
<keyword evidence="4" id="KW-0488">Methylation</keyword>
<dbReference type="Proteomes" id="UP000007754">
    <property type="component" value="Chromosome 8"/>
</dbReference>
<evidence type="ECO:0000259" key="10">
    <source>
        <dbReference type="PROSITE" id="PS50058"/>
    </source>
</evidence>
<protein>
    <recommendedName>
        <fullName evidence="9">Guanine nucleotide-binding protein subunit gamma</fullName>
    </recommendedName>
</protein>
<dbReference type="GeneTree" id="ENSGT01100000263497"/>
<evidence type="ECO:0000256" key="6">
    <source>
        <dbReference type="ARBA" id="ARBA00023224"/>
    </source>
</evidence>
<evidence type="ECO:0000313" key="11">
    <source>
        <dbReference type="Ensembl" id="ENSTGUP00000029580.1"/>
    </source>
</evidence>
<reference evidence="11 12" key="1">
    <citation type="journal article" date="2010" name="Nature">
        <title>The genome of a songbird.</title>
        <authorList>
            <person name="Warren W.C."/>
            <person name="Clayton D.F."/>
            <person name="Ellegren H."/>
            <person name="Arnold A.P."/>
            <person name="Hillier L.W."/>
            <person name="Kunstner A."/>
            <person name="Searle S."/>
            <person name="White S."/>
            <person name="Vilella A.J."/>
            <person name="Fairley S."/>
            <person name="Heger A."/>
            <person name="Kong L."/>
            <person name="Ponting C.P."/>
            <person name="Jarvis E.D."/>
            <person name="Mello C.V."/>
            <person name="Minx P."/>
            <person name="Lovell P."/>
            <person name="Velho T.A."/>
            <person name="Ferris M."/>
            <person name="Balakrishnan C.N."/>
            <person name="Sinha S."/>
            <person name="Blatti C."/>
            <person name="London S.E."/>
            <person name="Li Y."/>
            <person name="Lin Y.C."/>
            <person name="George J."/>
            <person name="Sweedler J."/>
            <person name="Southey B."/>
            <person name="Gunaratne P."/>
            <person name="Watson M."/>
            <person name="Nam K."/>
            <person name="Backstrom N."/>
            <person name="Smeds L."/>
            <person name="Nabholz B."/>
            <person name="Itoh Y."/>
            <person name="Whitney O."/>
            <person name="Pfenning A.R."/>
            <person name="Howard J."/>
            <person name="Volker M."/>
            <person name="Skinner B.M."/>
            <person name="Griffin D.K."/>
            <person name="Ye L."/>
            <person name="McLaren W.M."/>
            <person name="Flicek P."/>
            <person name="Quesada V."/>
            <person name="Velasco G."/>
            <person name="Lopez-Otin C."/>
            <person name="Puente X.S."/>
            <person name="Olender T."/>
            <person name="Lancet D."/>
            <person name="Smit A.F."/>
            <person name="Hubley R."/>
            <person name="Konkel M.K."/>
            <person name="Walker J.A."/>
            <person name="Batzer M.A."/>
            <person name="Gu W."/>
            <person name="Pollock D.D."/>
            <person name="Chen L."/>
            <person name="Cheng Z."/>
            <person name="Eichler E.E."/>
            <person name="Stapley J."/>
            <person name="Slate J."/>
            <person name="Ekblom R."/>
            <person name="Birkhead T."/>
            <person name="Burke T."/>
            <person name="Burt D."/>
            <person name="Scharff C."/>
            <person name="Adam I."/>
            <person name="Richard H."/>
            <person name="Sultan M."/>
            <person name="Soldatov A."/>
            <person name="Lehrach H."/>
            <person name="Edwards S.V."/>
            <person name="Yang S.P."/>
            <person name="Li X."/>
            <person name="Graves T."/>
            <person name="Fulton L."/>
            <person name="Nelson J."/>
            <person name="Chinwalla A."/>
            <person name="Hou S."/>
            <person name="Mardis E.R."/>
            <person name="Wilson R.K."/>
        </authorList>
    </citation>
    <scope>NUCLEOTIDE SEQUENCE [LARGE SCALE GENOMIC DNA]</scope>
</reference>
<evidence type="ECO:0000256" key="1">
    <source>
        <dbReference type="ARBA" id="ARBA00004342"/>
    </source>
</evidence>
<sequence>RTPACAPTARAHLYPLNPFPNTSGLNPPSLTGRTGFGCGIPRGFGITAWPRPPEHGHAHNPYPALSEGRGQAEWAWPVGSGAWLRSVGVASLGGRGFARWAWPRCRCRRPWRPRERRSDHYTDKIKASWTGSKSAYVEPPCSSTSTKMSGKTATTTNNIAQARRTVQQLRIEASIERIKVSKASADLMLYCEEHAKKDPLLMGIPASENPFKDKKTCILL</sequence>
<evidence type="ECO:0000256" key="9">
    <source>
        <dbReference type="RuleBase" id="RU004973"/>
    </source>
</evidence>
<evidence type="ECO:0000256" key="2">
    <source>
        <dbReference type="ARBA" id="ARBA00007431"/>
    </source>
</evidence>
<accession>A0A674H427</accession>
<evidence type="ECO:0000313" key="12">
    <source>
        <dbReference type="Proteomes" id="UP000007754"/>
    </source>
</evidence>
<comment type="subunit">
    <text evidence="9">G proteins are composed of 3 units; alpha, beta and gamma.</text>
</comment>
<dbReference type="PRINTS" id="PR00321">
    <property type="entry name" value="GPROTEING"/>
</dbReference>
<dbReference type="Pfam" id="PF00631">
    <property type="entry name" value="G-gamma"/>
    <property type="match status" value="1"/>
</dbReference>
<dbReference type="PANTHER" id="PTHR13809">
    <property type="entry name" value="GUANINE NUCLEOTIDE-BINDING PROTEIN GAMMA SUBUNIT"/>
    <property type="match status" value="1"/>
</dbReference>
<comment type="subcellular location">
    <subcellularLocation>
        <location evidence="1 9">Cell membrane</location>
        <topology evidence="1 9">Lipid-anchor</topology>
        <orientation evidence="1 9">Cytoplasmic side</orientation>
    </subcellularLocation>
</comment>
<reference evidence="11" key="3">
    <citation type="submission" date="2025-09" db="UniProtKB">
        <authorList>
            <consortium name="Ensembl"/>
        </authorList>
    </citation>
    <scope>IDENTIFICATION</scope>
</reference>
<dbReference type="Gene3D" id="4.10.260.10">
    <property type="entry name" value="Transducin (heterotrimeric G protein), gamma chain"/>
    <property type="match status" value="1"/>
</dbReference>
<feature type="domain" description="G protein gamma" evidence="10">
    <location>
        <begin position="155"/>
        <end position="220"/>
    </location>
</feature>
<dbReference type="SUPFAM" id="SSF48670">
    <property type="entry name" value="Transducin (heterotrimeric G protein), gamma chain"/>
    <property type="match status" value="1"/>
</dbReference>
<evidence type="ECO:0000256" key="7">
    <source>
        <dbReference type="ARBA" id="ARBA00023288"/>
    </source>
</evidence>
<dbReference type="GO" id="GO:0005834">
    <property type="term" value="C:heterotrimeric G-protein complex"/>
    <property type="evidence" value="ECO:0007669"/>
    <property type="project" value="InterPro"/>
</dbReference>
<dbReference type="FunFam" id="4.10.260.10:FF:000001">
    <property type="entry name" value="Guanine nucleotide-binding protein subunit gamma"/>
    <property type="match status" value="1"/>
</dbReference>
<dbReference type="InterPro" id="IPR015898">
    <property type="entry name" value="G-protein_gamma-like_dom"/>
</dbReference>
<dbReference type="GO" id="GO:0007186">
    <property type="term" value="P:G protein-coupled receptor signaling pathway"/>
    <property type="evidence" value="ECO:0007669"/>
    <property type="project" value="InterPro"/>
</dbReference>
<dbReference type="InterPro" id="IPR036284">
    <property type="entry name" value="GGL_sf"/>
</dbReference>
<keyword evidence="3 9" id="KW-1003">Cell membrane</keyword>